<dbReference type="PANTHER" id="PTHR19818:SF139">
    <property type="entry name" value="PAIR-RULE PROTEIN ODD-PAIRED"/>
    <property type="match status" value="1"/>
</dbReference>
<dbReference type="FunFam" id="3.30.160.60:FF:000032">
    <property type="entry name" value="Krueppel-like factor 4"/>
    <property type="match status" value="1"/>
</dbReference>
<keyword evidence="5" id="KW-0805">Transcription regulation</keyword>
<dbReference type="EMBL" id="FXLY01000002">
    <property type="protein sequence ID" value="SMN18032.1"/>
    <property type="molecule type" value="Genomic_DNA"/>
</dbReference>
<dbReference type="GO" id="GO:0008270">
    <property type="term" value="F:zinc ion binding"/>
    <property type="evidence" value="ECO:0007669"/>
    <property type="project" value="UniProtKB-KW"/>
</dbReference>
<evidence type="ECO:0000256" key="8">
    <source>
        <dbReference type="SAM" id="MobiDB-lite"/>
    </source>
</evidence>
<feature type="domain" description="C2H2-type" evidence="9">
    <location>
        <begin position="15"/>
        <end position="44"/>
    </location>
</feature>
<keyword evidence="11" id="KW-1185">Reference proteome</keyword>
<reference evidence="10 11" key="1">
    <citation type="submission" date="2017-04" db="EMBL/GenBank/DDBJ databases">
        <authorList>
            <person name="Afonso C.L."/>
            <person name="Miller P.J."/>
            <person name="Scott M.A."/>
            <person name="Spackman E."/>
            <person name="Goraichik I."/>
            <person name="Dimitrov K.M."/>
            <person name="Suarez D.L."/>
            <person name="Swayne D.E."/>
        </authorList>
    </citation>
    <scope>NUCLEOTIDE SEQUENCE [LARGE SCALE GENOMIC DNA]</scope>
</reference>
<feature type="compositionally biased region" description="Acidic residues" evidence="8">
    <location>
        <begin position="131"/>
        <end position="147"/>
    </location>
</feature>
<evidence type="ECO:0000256" key="6">
    <source>
        <dbReference type="ARBA" id="ARBA00023163"/>
    </source>
</evidence>
<evidence type="ECO:0000256" key="7">
    <source>
        <dbReference type="PROSITE-ProRule" id="PRU00042"/>
    </source>
</evidence>
<dbReference type="STRING" id="1789683.A0A1X7QX91"/>
<protein>
    <recommendedName>
        <fullName evidence="9">C2H2-type domain-containing protein</fullName>
    </recommendedName>
</protein>
<evidence type="ECO:0000256" key="5">
    <source>
        <dbReference type="ARBA" id="ARBA00023015"/>
    </source>
</evidence>
<dbReference type="Pfam" id="PF00096">
    <property type="entry name" value="zf-C2H2"/>
    <property type="match status" value="1"/>
</dbReference>
<proteinExistence type="predicted"/>
<evidence type="ECO:0000313" key="10">
    <source>
        <dbReference type="EMBL" id="SMN18032.1"/>
    </source>
</evidence>
<dbReference type="GO" id="GO:0045944">
    <property type="term" value="P:positive regulation of transcription by RNA polymerase II"/>
    <property type="evidence" value="ECO:0007669"/>
    <property type="project" value="UniProtKB-ARBA"/>
</dbReference>
<keyword evidence="3 7" id="KW-0863">Zinc-finger</keyword>
<organism evidence="10 11">
    <name type="scientific">Maudiozyma saulgeensis</name>
    <dbReference type="NCBI Taxonomy" id="1789683"/>
    <lineage>
        <taxon>Eukaryota</taxon>
        <taxon>Fungi</taxon>
        <taxon>Dikarya</taxon>
        <taxon>Ascomycota</taxon>
        <taxon>Saccharomycotina</taxon>
        <taxon>Saccharomycetes</taxon>
        <taxon>Saccharomycetales</taxon>
        <taxon>Saccharomycetaceae</taxon>
        <taxon>Maudiozyma</taxon>
    </lineage>
</organism>
<sequence>MSEVTTKQTKGRRKYVCTYDNCGKSFSRPCLLQQHRSSHTNERPYICDEPGCGKRFIRPCHLAVHKWTHLQVKPRQCTLCDKGFITNQQLKRHLESHAKKAKRLHEKELLQQEKLKLKEEKKLKLKQKEEENQEEEEEKEEKEEEEEMAVRHVVESQEGAVRVQCPYDDCEVEFRPGEDLINHMLEYHLVNRLKHGPESDEQIWKYAKDDYSMLHVHDQLSHDNSNINLKGITTSPSMTVMLPSPESERTNSISDSTTTMTDVMDQLDLNKIIQEEGTNNDNYDNNNTAIDWRDHCCKESGCVFTNKPFNSIIDLLEHYDQDHSFIPTSLVKYGYLYIYGIHG</sequence>
<dbReference type="Pfam" id="PF13894">
    <property type="entry name" value="zf-C2H2_4"/>
    <property type="match status" value="1"/>
</dbReference>
<dbReference type="PROSITE" id="PS50157">
    <property type="entry name" value="ZINC_FINGER_C2H2_2"/>
    <property type="match status" value="3"/>
</dbReference>
<evidence type="ECO:0000256" key="4">
    <source>
        <dbReference type="ARBA" id="ARBA00022833"/>
    </source>
</evidence>
<evidence type="ECO:0000256" key="2">
    <source>
        <dbReference type="ARBA" id="ARBA00022737"/>
    </source>
</evidence>
<keyword evidence="4" id="KW-0862">Zinc</keyword>
<keyword evidence="2" id="KW-0677">Repeat</keyword>
<evidence type="ECO:0000256" key="3">
    <source>
        <dbReference type="ARBA" id="ARBA00022771"/>
    </source>
</evidence>
<dbReference type="Proteomes" id="UP000196158">
    <property type="component" value="Unassembled WGS sequence"/>
</dbReference>
<feature type="region of interest" description="Disordered" evidence="8">
    <location>
        <begin position="124"/>
        <end position="147"/>
    </location>
</feature>
<dbReference type="PROSITE" id="PS00028">
    <property type="entry name" value="ZINC_FINGER_C2H2_1"/>
    <property type="match status" value="4"/>
</dbReference>
<dbReference type="Gene3D" id="3.30.160.60">
    <property type="entry name" value="Classic Zinc Finger"/>
    <property type="match status" value="3"/>
</dbReference>
<dbReference type="SUPFAM" id="SSF57667">
    <property type="entry name" value="beta-beta-alpha zinc fingers"/>
    <property type="match status" value="3"/>
</dbReference>
<feature type="domain" description="C2H2-type" evidence="9">
    <location>
        <begin position="75"/>
        <end position="102"/>
    </location>
</feature>
<dbReference type="InterPro" id="IPR050329">
    <property type="entry name" value="GLI_C2H2-zinc-finger"/>
</dbReference>
<evidence type="ECO:0000256" key="1">
    <source>
        <dbReference type="ARBA" id="ARBA00022723"/>
    </source>
</evidence>
<keyword evidence="1" id="KW-0479">Metal-binding</keyword>
<name>A0A1X7QX91_9SACH</name>
<evidence type="ECO:0000313" key="11">
    <source>
        <dbReference type="Proteomes" id="UP000196158"/>
    </source>
</evidence>
<keyword evidence="6" id="KW-0804">Transcription</keyword>
<feature type="domain" description="C2H2-type" evidence="9">
    <location>
        <begin position="45"/>
        <end position="74"/>
    </location>
</feature>
<dbReference type="GO" id="GO:0005634">
    <property type="term" value="C:nucleus"/>
    <property type="evidence" value="ECO:0007669"/>
    <property type="project" value="UniProtKB-ARBA"/>
</dbReference>
<accession>A0A1X7QX91</accession>
<dbReference type="AlphaFoldDB" id="A0A1X7QX91"/>
<dbReference type="OrthoDB" id="3437960at2759"/>
<dbReference type="InterPro" id="IPR036236">
    <property type="entry name" value="Znf_C2H2_sf"/>
</dbReference>
<dbReference type="PANTHER" id="PTHR19818">
    <property type="entry name" value="ZINC FINGER PROTEIN ZIC AND GLI"/>
    <property type="match status" value="1"/>
</dbReference>
<dbReference type="GO" id="GO:0000978">
    <property type="term" value="F:RNA polymerase II cis-regulatory region sequence-specific DNA binding"/>
    <property type="evidence" value="ECO:0007669"/>
    <property type="project" value="TreeGrafter"/>
</dbReference>
<dbReference type="SMART" id="SM00355">
    <property type="entry name" value="ZnF_C2H2"/>
    <property type="match status" value="5"/>
</dbReference>
<dbReference type="InterPro" id="IPR013087">
    <property type="entry name" value="Znf_C2H2_type"/>
</dbReference>
<evidence type="ECO:0000259" key="9">
    <source>
        <dbReference type="PROSITE" id="PS50157"/>
    </source>
</evidence>
<dbReference type="GO" id="GO:0000981">
    <property type="term" value="F:DNA-binding transcription factor activity, RNA polymerase II-specific"/>
    <property type="evidence" value="ECO:0007669"/>
    <property type="project" value="TreeGrafter"/>
</dbReference>
<gene>
    <name evidence="10" type="ORF">KASA_0Q04378G</name>
</gene>